<dbReference type="OrthoDB" id="5839434at2759"/>
<dbReference type="InterPro" id="IPR019429">
    <property type="entry name" value="7TM_GPCR_serpentine_rcpt_Sri"/>
</dbReference>
<feature type="transmembrane region" description="Helical" evidence="1">
    <location>
        <begin position="241"/>
        <end position="262"/>
    </location>
</feature>
<feature type="transmembrane region" description="Helical" evidence="1">
    <location>
        <begin position="382"/>
        <end position="400"/>
    </location>
</feature>
<feature type="transmembrane region" description="Helical" evidence="1">
    <location>
        <begin position="161"/>
        <end position="182"/>
    </location>
</feature>
<gene>
    <name evidence="2" type="ORF">CBOVIS_LOCUS9892</name>
</gene>
<evidence type="ECO:0000256" key="1">
    <source>
        <dbReference type="SAM" id="Phobius"/>
    </source>
</evidence>
<name>A0A8S1EWF9_9PELO</name>
<evidence type="ECO:0000313" key="2">
    <source>
        <dbReference type="EMBL" id="CAB3408061.1"/>
    </source>
</evidence>
<keyword evidence="3" id="KW-1185">Reference proteome</keyword>
<keyword evidence="1" id="KW-0472">Membrane</keyword>
<organism evidence="2 3">
    <name type="scientific">Caenorhabditis bovis</name>
    <dbReference type="NCBI Taxonomy" id="2654633"/>
    <lineage>
        <taxon>Eukaryota</taxon>
        <taxon>Metazoa</taxon>
        <taxon>Ecdysozoa</taxon>
        <taxon>Nematoda</taxon>
        <taxon>Chromadorea</taxon>
        <taxon>Rhabditida</taxon>
        <taxon>Rhabditina</taxon>
        <taxon>Rhabditomorpha</taxon>
        <taxon>Rhabditoidea</taxon>
        <taxon>Rhabditidae</taxon>
        <taxon>Peloderinae</taxon>
        <taxon>Caenorhabditis</taxon>
    </lineage>
</organism>
<dbReference type="PANTHER" id="PTHR46964:SF2">
    <property type="entry name" value="SERPENTINE RECEPTOR, CLASS T"/>
    <property type="match status" value="1"/>
</dbReference>
<sequence length="444" mass="51450">MVSQLVCPPKPPDYYVIVLRIIASISIPVSCFAFYLVWFRSQKRAKYRYCLFYVQISTFLSEIFISILPAYYYFPMLGGFNTSSIAQYVSGHSYMAYTATVTVSILNDLKVKMSRQTYATHASALFGLIMQLAVGSIKFFISHKMPSQLVCPTNIPDYYLNVLHSIACVSFPFNLLAFYLVWYRSPKASNYRYCLFYLQLTTLIAEIDMTIMNPRYYFFPMLGSYNNSWLSEYVSSHLATCLYFFLLCWELPAYLICFLYRYESTIKMDKYYPNCKHIMLSREYEFYDYRVNPWIAGICLSAFLFVFISALYMIYLASVSIRVLINLKKHMSQATFVMHKTAMISLIMQCVIPVTLLIVPLYVDAVIVYNDLHEFHELATNMTFLIGSHSLCSSIVMIFANPRHRRIIFDALRRNRISGSLMPKNINTTSRTVSIAINTASVNH</sequence>
<feature type="transmembrane region" description="Helical" evidence="1">
    <location>
        <begin position="14"/>
        <end position="38"/>
    </location>
</feature>
<proteinExistence type="predicted"/>
<keyword evidence="1" id="KW-0812">Transmembrane</keyword>
<dbReference type="Proteomes" id="UP000494206">
    <property type="component" value="Unassembled WGS sequence"/>
</dbReference>
<accession>A0A8S1EWF9</accession>
<comment type="caution">
    <text evidence="2">The sequence shown here is derived from an EMBL/GenBank/DDBJ whole genome shotgun (WGS) entry which is preliminary data.</text>
</comment>
<feature type="transmembrane region" description="Helical" evidence="1">
    <location>
        <begin position="294"/>
        <end position="321"/>
    </location>
</feature>
<feature type="transmembrane region" description="Helical" evidence="1">
    <location>
        <begin position="342"/>
        <end position="362"/>
    </location>
</feature>
<reference evidence="2 3" key="1">
    <citation type="submission" date="2020-04" db="EMBL/GenBank/DDBJ databases">
        <authorList>
            <person name="Laetsch R D."/>
            <person name="Stevens L."/>
            <person name="Kumar S."/>
            <person name="Blaxter L. M."/>
        </authorList>
    </citation>
    <scope>NUCLEOTIDE SEQUENCE [LARGE SCALE GENOMIC DNA]</scope>
</reference>
<dbReference type="EMBL" id="CADEPM010000006">
    <property type="protein sequence ID" value="CAB3408061.1"/>
    <property type="molecule type" value="Genomic_DNA"/>
</dbReference>
<dbReference type="PANTHER" id="PTHR46964">
    <property type="entry name" value="SERPENTINE RECEPTOR, CLASS I-RELATED"/>
    <property type="match status" value="1"/>
</dbReference>
<feature type="transmembrane region" description="Helical" evidence="1">
    <location>
        <begin position="85"/>
        <end position="106"/>
    </location>
</feature>
<evidence type="ECO:0000313" key="3">
    <source>
        <dbReference type="Proteomes" id="UP000494206"/>
    </source>
</evidence>
<protein>
    <submittedName>
        <fullName evidence="2">Uncharacterized protein</fullName>
    </submittedName>
</protein>
<dbReference type="AlphaFoldDB" id="A0A8S1EWF9"/>
<keyword evidence="1" id="KW-1133">Transmembrane helix</keyword>
<feature type="transmembrane region" description="Helical" evidence="1">
    <location>
        <begin position="50"/>
        <end position="73"/>
    </location>
</feature>
<feature type="transmembrane region" description="Helical" evidence="1">
    <location>
        <begin position="118"/>
        <end position="141"/>
    </location>
</feature>
<dbReference type="Pfam" id="PF10327">
    <property type="entry name" value="7TM_GPCR_Sri"/>
    <property type="match status" value="3"/>
</dbReference>